<proteinExistence type="predicted"/>
<dbReference type="GO" id="GO:0009253">
    <property type="term" value="P:peptidoglycan catabolic process"/>
    <property type="evidence" value="ECO:0007669"/>
    <property type="project" value="InterPro"/>
</dbReference>
<evidence type="ECO:0000256" key="3">
    <source>
        <dbReference type="ARBA" id="ARBA00022801"/>
    </source>
</evidence>
<keyword evidence="5" id="KW-0732">Signal</keyword>
<feature type="chain" id="PRO_5023048867" description="N-acetylmuramoyl-L-alanine amidase" evidence="5">
    <location>
        <begin position="23"/>
        <end position="616"/>
    </location>
</feature>
<dbReference type="EC" id="3.5.1.28" evidence="2"/>
<dbReference type="GO" id="GO:0030288">
    <property type="term" value="C:outer membrane-bounded periplasmic space"/>
    <property type="evidence" value="ECO:0007669"/>
    <property type="project" value="TreeGrafter"/>
</dbReference>
<evidence type="ECO:0000256" key="4">
    <source>
        <dbReference type="SAM" id="MobiDB-lite"/>
    </source>
</evidence>
<organism evidence="7 10">
    <name type="scientific">Myxococcus virescens</name>
    <dbReference type="NCBI Taxonomy" id="83456"/>
    <lineage>
        <taxon>Bacteria</taxon>
        <taxon>Pseudomonadati</taxon>
        <taxon>Myxococcota</taxon>
        <taxon>Myxococcia</taxon>
        <taxon>Myxococcales</taxon>
        <taxon>Cystobacterineae</taxon>
        <taxon>Myxococcaceae</taxon>
        <taxon>Myxococcus</taxon>
    </lineage>
</organism>
<feature type="region of interest" description="Disordered" evidence="4">
    <location>
        <begin position="305"/>
        <end position="357"/>
    </location>
</feature>
<feature type="signal peptide" evidence="5">
    <location>
        <begin position="1"/>
        <end position="22"/>
    </location>
</feature>
<evidence type="ECO:0000313" key="7">
    <source>
        <dbReference type="EMBL" id="GEL71754.1"/>
    </source>
</evidence>
<keyword evidence="3" id="KW-0378">Hydrolase</keyword>
<dbReference type="InterPro" id="IPR011990">
    <property type="entry name" value="TPR-like_helical_dom_sf"/>
</dbReference>
<feature type="compositionally biased region" description="Pro residues" evidence="4">
    <location>
        <begin position="170"/>
        <end position="179"/>
    </location>
</feature>
<dbReference type="InterPro" id="IPR050695">
    <property type="entry name" value="N-acetylmuramoyl_amidase_3"/>
</dbReference>
<dbReference type="AlphaFoldDB" id="A0A511HEA9"/>
<evidence type="ECO:0000313" key="9">
    <source>
        <dbReference type="Proteomes" id="UP000198717"/>
    </source>
</evidence>
<name>A0A511HEA9_9BACT</name>
<dbReference type="EMBL" id="FNAJ01000018">
    <property type="protein sequence ID" value="SDF04991.1"/>
    <property type="molecule type" value="Genomic_DNA"/>
</dbReference>
<evidence type="ECO:0000259" key="6">
    <source>
        <dbReference type="SMART" id="SM00646"/>
    </source>
</evidence>
<comment type="caution">
    <text evidence="7">The sequence shown here is derived from an EMBL/GenBank/DDBJ whole genome shotgun (WGS) entry which is preliminary data.</text>
</comment>
<dbReference type="Pfam" id="PF01520">
    <property type="entry name" value="Amidase_3"/>
    <property type="match status" value="1"/>
</dbReference>
<evidence type="ECO:0000256" key="2">
    <source>
        <dbReference type="ARBA" id="ARBA00011901"/>
    </source>
</evidence>
<gene>
    <name evidence="7" type="ORF">MVI01_35380</name>
    <name evidence="8" type="ORF">SAMN04488504_11889</name>
</gene>
<dbReference type="Gene3D" id="1.25.40.10">
    <property type="entry name" value="Tetratricopeptide repeat domain"/>
    <property type="match status" value="1"/>
</dbReference>
<accession>A0A511HEA9</accession>
<dbReference type="Proteomes" id="UP000198717">
    <property type="component" value="Unassembled WGS sequence"/>
</dbReference>
<dbReference type="PANTHER" id="PTHR30404:SF0">
    <property type="entry name" value="N-ACETYLMURAMOYL-L-ALANINE AMIDASE AMIC"/>
    <property type="match status" value="1"/>
</dbReference>
<feature type="compositionally biased region" description="Low complexity" evidence="4">
    <location>
        <begin position="203"/>
        <end position="223"/>
    </location>
</feature>
<feature type="region of interest" description="Disordered" evidence="4">
    <location>
        <begin position="166"/>
        <end position="292"/>
    </location>
</feature>
<evidence type="ECO:0000256" key="1">
    <source>
        <dbReference type="ARBA" id="ARBA00001561"/>
    </source>
</evidence>
<evidence type="ECO:0000313" key="10">
    <source>
        <dbReference type="Proteomes" id="UP000321224"/>
    </source>
</evidence>
<reference evidence="8 9" key="1">
    <citation type="submission" date="2016-10" db="EMBL/GenBank/DDBJ databases">
        <authorList>
            <person name="Varghese N."/>
            <person name="Submissions S."/>
        </authorList>
    </citation>
    <scope>NUCLEOTIDE SEQUENCE [LARGE SCALE GENOMIC DNA]</scope>
    <source>
        <strain evidence="8 9">DSM 2260</strain>
    </source>
</reference>
<dbReference type="Proteomes" id="UP000321224">
    <property type="component" value="Unassembled WGS sequence"/>
</dbReference>
<dbReference type="Gene3D" id="3.40.630.40">
    <property type="entry name" value="Zn-dependent exopeptidases"/>
    <property type="match status" value="1"/>
</dbReference>
<dbReference type="EMBL" id="BJVY01000018">
    <property type="protein sequence ID" value="GEL71754.1"/>
    <property type="molecule type" value="Genomic_DNA"/>
</dbReference>
<dbReference type="CDD" id="cd02696">
    <property type="entry name" value="MurNAc-LAA"/>
    <property type="match status" value="1"/>
</dbReference>
<protein>
    <recommendedName>
        <fullName evidence="2">N-acetylmuramoyl-L-alanine amidase</fullName>
        <ecNumber evidence="2">3.5.1.28</ecNumber>
    </recommendedName>
</protein>
<feature type="domain" description="MurNAc-LAA" evidence="6">
    <location>
        <begin position="452"/>
        <end position="603"/>
    </location>
</feature>
<dbReference type="PANTHER" id="PTHR30404">
    <property type="entry name" value="N-ACETYLMURAMOYL-L-ALANINE AMIDASE"/>
    <property type="match status" value="1"/>
</dbReference>
<sequence length="616" mass="65112">MHSRLVIVLPVLLLLVPSAVGAAKRDEAEEAYQGARKVYYALKDDAARRKLRHHWLNVVARFESVAARFPKSDRAPDALFTAAEMLQELSRISFVEDDLKASITDYTKLLEGYPKHRLSDDGALALAKIHVHRLDQPESARKVLTETLAVNGKGDRAREMRELLASLPSPKAPPPPPRKAAPAVAKNDAPPPGKSGASGKGGASADSSVAGKGAAPAKAVASADTSSAGKTSTSDDAPGAGKGGASSDASGPAKAVASVDASSEASGPGKAVASADAQQAPAVEASAPAERPAASLVAAIEKMAREPSPTIPQKEPSAPAKADAREGSLDAAVAAALASKTSRTEPPAAEPPRPITRPVDDKVAQARLKAVAKQSRSMELTLAEQLGLKVRRVVIDPGHGGHDTGAIGKGGTREKDVALSISLKLAEELREKGLEVVLTRDDDRFIRLEDRAKYANAEHGDLFISVHCNAAEKRTLRGIETYTLNTSADRYSIRLAARENASSEKGISDLQFILADLATKANTEESTRLATQVQRSLVGGLSRKYKGIRDLGHKEALFYVLLGVKMPAILVETSFLSNPDEEARLKSNAYQTEVAKAIAQGVEEFLGDRRRVAKVD</sequence>
<dbReference type="GO" id="GO:0008745">
    <property type="term" value="F:N-acetylmuramoyl-L-alanine amidase activity"/>
    <property type="evidence" value="ECO:0007669"/>
    <property type="project" value="UniProtKB-EC"/>
</dbReference>
<feature type="compositionally biased region" description="Low complexity" evidence="4">
    <location>
        <begin position="234"/>
        <end position="292"/>
    </location>
</feature>
<dbReference type="FunFam" id="3.40.630.40:FF:000005">
    <property type="entry name" value="N-acetylmuramoyl-L-alanine amidase (AmiA)"/>
    <property type="match status" value="1"/>
</dbReference>
<keyword evidence="9" id="KW-1185">Reference proteome</keyword>
<comment type="catalytic activity">
    <reaction evidence="1">
        <text>Hydrolyzes the link between N-acetylmuramoyl residues and L-amino acid residues in certain cell-wall glycopeptides.</text>
        <dbReference type="EC" id="3.5.1.28"/>
    </reaction>
</comment>
<dbReference type="SUPFAM" id="SSF53187">
    <property type="entry name" value="Zn-dependent exopeptidases"/>
    <property type="match status" value="1"/>
</dbReference>
<reference evidence="7 10" key="2">
    <citation type="submission" date="2019-07" db="EMBL/GenBank/DDBJ databases">
        <title>Whole genome shotgun sequence of Myxococcus virescens NBRC 100334.</title>
        <authorList>
            <person name="Hosoyama A."/>
            <person name="Uohara A."/>
            <person name="Ohji S."/>
            <person name="Ichikawa N."/>
        </authorList>
    </citation>
    <scope>NUCLEOTIDE SEQUENCE [LARGE SCALE GENOMIC DNA]</scope>
    <source>
        <strain evidence="7 10">NBRC 100334</strain>
    </source>
</reference>
<dbReference type="RefSeq" id="WP_090494532.1">
    <property type="nucleotide sequence ID" value="NZ_BJVY01000018.1"/>
</dbReference>
<dbReference type="InterPro" id="IPR002508">
    <property type="entry name" value="MurNAc-LAA_cat"/>
</dbReference>
<evidence type="ECO:0000256" key="5">
    <source>
        <dbReference type="SAM" id="SignalP"/>
    </source>
</evidence>
<dbReference type="SMART" id="SM00646">
    <property type="entry name" value="Ami_3"/>
    <property type="match status" value="1"/>
</dbReference>
<evidence type="ECO:0000313" key="8">
    <source>
        <dbReference type="EMBL" id="SDF04991.1"/>
    </source>
</evidence>